<protein>
    <submittedName>
        <fullName evidence="1">Uncharacterized protein</fullName>
    </submittedName>
</protein>
<dbReference type="AlphaFoldDB" id="A0A3B0UNA7"/>
<accession>A0A3B0UNA7</accession>
<sequence length="137" mass="15628">MKLFKYMVVGFMFGFGMWKLEAISTFRIIEMFHFQSFHMYGIIISGVIIGIIITQLFKKGKVKTIEGITHKFNDKSHEWWRYIIGGTIFGMGWALTGVCSGMMFVLMGAGYTVFAVFIGSAMLGTFAYGYFRKVLPH</sequence>
<evidence type="ECO:0000313" key="1">
    <source>
        <dbReference type="EMBL" id="VAW26049.1"/>
    </source>
</evidence>
<reference evidence="1" key="1">
    <citation type="submission" date="2018-06" db="EMBL/GenBank/DDBJ databases">
        <authorList>
            <person name="Zhirakovskaya E."/>
        </authorList>
    </citation>
    <scope>NUCLEOTIDE SEQUENCE</scope>
</reference>
<organism evidence="1">
    <name type="scientific">hydrothermal vent metagenome</name>
    <dbReference type="NCBI Taxonomy" id="652676"/>
    <lineage>
        <taxon>unclassified sequences</taxon>
        <taxon>metagenomes</taxon>
        <taxon>ecological metagenomes</taxon>
    </lineage>
</organism>
<dbReference type="EMBL" id="UOES01000058">
    <property type="protein sequence ID" value="VAW26049.1"/>
    <property type="molecule type" value="Genomic_DNA"/>
</dbReference>
<gene>
    <name evidence="1" type="ORF">MNBD_BACTEROID06-406</name>
</gene>
<name>A0A3B0UNA7_9ZZZZ</name>
<dbReference type="InterPro" id="IPR007272">
    <property type="entry name" value="Sulf_transp_TsuA/YedE"/>
</dbReference>
<proteinExistence type="predicted"/>
<dbReference type="Pfam" id="PF04143">
    <property type="entry name" value="Sulf_transp"/>
    <property type="match status" value="1"/>
</dbReference>